<name>A0A1L7WWP0_9HELO</name>
<keyword evidence="7 11" id="KW-0378">Hydrolase</keyword>
<evidence type="ECO:0000256" key="4">
    <source>
        <dbReference type="ARBA" id="ARBA00006759"/>
    </source>
</evidence>
<evidence type="ECO:0000256" key="9">
    <source>
        <dbReference type="ARBA" id="ARBA00031044"/>
    </source>
</evidence>
<comment type="pathway">
    <text evidence="3">Secondary metabolite metabolism; methylglyoxal degradation; (R)-lactate from methylglyoxal: step 2/2.</text>
</comment>
<dbReference type="SMART" id="SM00849">
    <property type="entry name" value="Lactamase_B"/>
    <property type="match status" value="1"/>
</dbReference>
<dbReference type="CDD" id="cd07723">
    <property type="entry name" value="hydroxyacylglutathione_hydrolase_MBL-fold"/>
    <property type="match status" value="1"/>
</dbReference>
<evidence type="ECO:0000256" key="3">
    <source>
        <dbReference type="ARBA" id="ARBA00004963"/>
    </source>
</evidence>
<comment type="catalytic activity">
    <reaction evidence="1">
        <text>an S-(2-hydroxyacyl)glutathione + H2O = a 2-hydroxy carboxylate + glutathione + H(+)</text>
        <dbReference type="Rhea" id="RHEA:21864"/>
        <dbReference type="ChEBI" id="CHEBI:15377"/>
        <dbReference type="ChEBI" id="CHEBI:15378"/>
        <dbReference type="ChEBI" id="CHEBI:57925"/>
        <dbReference type="ChEBI" id="CHEBI:58896"/>
        <dbReference type="ChEBI" id="CHEBI:71261"/>
        <dbReference type="EC" id="3.1.2.6"/>
    </reaction>
</comment>
<accession>A0A1L7WWP0</accession>
<dbReference type="EMBL" id="FJOG01000009">
    <property type="protein sequence ID" value="CZR57184.1"/>
    <property type="molecule type" value="Genomic_DNA"/>
</dbReference>
<dbReference type="InterPro" id="IPR032282">
    <property type="entry name" value="HAGH_C"/>
</dbReference>
<dbReference type="UniPathway" id="UPA00619">
    <property type="reaction ID" value="UER00676"/>
</dbReference>
<dbReference type="InterPro" id="IPR017782">
    <property type="entry name" value="Hydroxyacylglutathione_Hdrlase"/>
</dbReference>
<dbReference type="PANTHER" id="PTHR11935:SF94">
    <property type="entry name" value="TENZING NORGAY, ISOFORM C"/>
    <property type="match status" value="1"/>
</dbReference>
<organism evidence="11 12">
    <name type="scientific">Phialocephala subalpina</name>
    <dbReference type="NCBI Taxonomy" id="576137"/>
    <lineage>
        <taxon>Eukaryota</taxon>
        <taxon>Fungi</taxon>
        <taxon>Dikarya</taxon>
        <taxon>Ascomycota</taxon>
        <taxon>Pezizomycotina</taxon>
        <taxon>Leotiomycetes</taxon>
        <taxon>Helotiales</taxon>
        <taxon>Mollisiaceae</taxon>
        <taxon>Phialocephala</taxon>
        <taxon>Phialocephala fortinii species complex</taxon>
    </lineage>
</organism>
<feature type="domain" description="Metallo-beta-lactamase" evidence="10">
    <location>
        <begin position="41"/>
        <end position="205"/>
    </location>
</feature>
<evidence type="ECO:0000313" key="11">
    <source>
        <dbReference type="EMBL" id="CZR57184.1"/>
    </source>
</evidence>
<dbReference type="AlphaFoldDB" id="A0A1L7WWP0"/>
<dbReference type="SUPFAM" id="SSF56281">
    <property type="entry name" value="Metallo-hydrolase/oxidoreductase"/>
    <property type="match status" value="1"/>
</dbReference>
<dbReference type="InterPro" id="IPR035680">
    <property type="entry name" value="Clx_II_MBL"/>
</dbReference>
<evidence type="ECO:0000313" key="12">
    <source>
        <dbReference type="Proteomes" id="UP000184330"/>
    </source>
</evidence>
<dbReference type="InterPro" id="IPR036866">
    <property type="entry name" value="RibonucZ/Hydroxyglut_hydro"/>
</dbReference>
<evidence type="ECO:0000256" key="8">
    <source>
        <dbReference type="ARBA" id="ARBA00022833"/>
    </source>
</evidence>
<dbReference type="Proteomes" id="UP000184330">
    <property type="component" value="Unassembled WGS sequence"/>
</dbReference>
<reference evidence="11 12" key="1">
    <citation type="submission" date="2016-03" db="EMBL/GenBank/DDBJ databases">
        <authorList>
            <person name="Ploux O."/>
        </authorList>
    </citation>
    <scope>NUCLEOTIDE SEQUENCE [LARGE SCALE GENOMIC DNA]</scope>
    <source>
        <strain evidence="11 12">UAMH 11012</strain>
    </source>
</reference>
<dbReference type="HAMAP" id="MF_01374">
    <property type="entry name" value="Glyoxalase_2"/>
    <property type="match status" value="1"/>
</dbReference>
<dbReference type="EC" id="3.1.2.6" evidence="5"/>
<evidence type="ECO:0000256" key="5">
    <source>
        <dbReference type="ARBA" id="ARBA00011917"/>
    </source>
</evidence>
<dbReference type="Pfam" id="PF16123">
    <property type="entry name" value="HAGH_C"/>
    <property type="match status" value="1"/>
</dbReference>
<dbReference type="STRING" id="576137.A0A1L7WWP0"/>
<keyword evidence="6" id="KW-0479">Metal-binding</keyword>
<dbReference type="GO" id="GO:0046872">
    <property type="term" value="F:metal ion binding"/>
    <property type="evidence" value="ECO:0007669"/>
    <property type="project" value="UniProtKB-KW"/>
</dbReference>
<dbReference type="NCBIfam" id="TIGR03413">
    <property type="entry name" value="GSH_gloB"/>
    <property type="match status" value="1"/>
</dbReference>
<dbReference type="InterPro" id="IPR001279">
    <property type="entry name" value="Metallo-B-lactamas"/>
</dbReference>
<keyword evidence="12" id="KW-1185">Reference proteome</keyword>
<evidence type="ECO:0000256" key="1">
    <source>
        <dbReference type="ARBA" id="ARBA00001623"/>
    </source>
</evidence>
<evidence type="ECO:0000256" key="2">
    <source>
        <dbReference type="ARBA" id="ARBA00001947"/>
    </source>
</evidence>
<evidence type="ECO:0000256" key="7">
    <source>
        <dbReference type="ARBA" id="ARBA00022801"/>
    </source>
</evidence>
<dbReference type="OrthoDB" id="515692at2759"/>
<proteinExistence type="inferred from homology"/>
<dbReference type="GO" id="GO:0004416">
    <property type="term" value="F:hydroxyacylglutathione hydrolase activity"/>
    <property type="evidence" value="ECO:0007669"/>
    <property type="project" value="UniProtKB-EC"/>
</dbReference>
<keyword evidence="8" id="KW-0862">Zinc</keyword>
<evidence type="ECO:0000259" key="10">
    <source>
        <dbReference type="SMART" id="SM00849"/>
    </source>
</evidence>
<comment type="similarity">
    <text evidence="4">Belongs to the metallo-beta-lactamase superfamily. Glyoxalase II family.</text>
</comment>
<gene>
    <name evidence="11" type="ORF">PAC_07073</name>
</gene>
<dbReference type="GO" id="GO:0019243">
    <property type="term" value="P:methylglyoxal catabolic process to D-lactate via S-lactoyl-glutathione"/>
    <property type="evidence" value="ECO:0007669"/>
    <property type="project" value="InterPro"/>
</dbReference>
<dbReference type="Pfam" id="PF00753">
    <property type="entry name" value="Lactamase_B"/>
    <property type="match status" value="2"/>
</dbReference>
<sequence>MSFSTLTRPILGRPLRTLTTSLPLTRTMYIQSIPMWTGSSDNYAYLVTDDKSKDTLLIDPANPEEVAPVVKGLISSGKINLTAIVNTHHHWDHAGGNNKLLATPEFKGKPIIGGKDCEGVTQTPKNGESFKLGDIAVKALYTPCHTQDSICWFMEDSTGKVIFTGDTLFHGGCGRFFEGTPEEMHTALNKTLAAVPDDTKVYPGHEYTKANVKFAISVLQSEPVKELQAFAENNKETQGKFTIGDEKKHNVFMRVDDPEIQKATGKTDPVEVMKALREMKNGFK</sequence>
<comment type="cofactor">
    <cofactor evidence="2">
        <name>Zn(2+)</name>
        <dbReference type="ChEBI" id="CHEBI:29105"/>
    </cofactor>
</comment>
<dbReference type="Gene3D" id="3.60.15.10">
    <property type="entry name" value="Ribonuclease Z/Hydroxyacylglutathione hydrolase-like"/>
    <property type="match status" value="1"/>
</dbReference>
<protein>
    <recommendedName>
        <fullName evidence="5">hydroxyacylglutathione hydrolase</fullName>
        <ecNumber evidence="5">3.1.2.6</ecNumber>
    </recommendedName>
    <alternativeName>
        <fullName evidence="9">Glyoxalase II</fullName>
    </alternativeName>
</protein>
<evidence type="ECO:0000256" key="6">
    <source>
        <dbReference type="ARBA" id="ARBA00022723"/>
    </source>
</evidence>
<dbReference type="PANTHER" id="PTHR11935">
    <property type="entry name" value="BETA LACTAMASE DOMAIN"/>
    <property type="match status" value="1"/>
</dbReference>